<feature type="transmembrane region" description="Helical" evidence="1">
    <location>
        <begin position="405"/>
        <end position="425"/>
    </location>
</feature>
<keyword evidence="1" id="KW-1133">Transmembrane helix</keyword>
<feature type="transmembrane region" description="Helical" evidence="1">
    <location>
        <begin position="66"/>
        <end position="84"/>
    </location>
</feature>
<gene>
    <name evidence="2" type="ORF">JOE69_000809</name>
</gene>
<evidence type="ECO:0000313" key="2">
    <source>
        <dbReference type="EMBL" id="MDR6268571.1"/>
    </source>
</evidence>
<feature type="transmembrane region" description="Helical" evidence="1">
    <location>
        <begin position="12"/>
        <end position="30"/>
    </location>
</feature>
<feature type="transmembrane region" description="Helical" evidence="1">
    <location>
        <begin position="483"/>
        <end position="503"/>
    </location>
</feature>
<reference evidence="2 3" key="1">
    <citation type="submission" date="2023-07" db="EMBL/GenBank/DDBJ databases">
        <title>Sequencing the genomes of 1000 actinobacteria strains.</title>
        <authorList>
            <person name="Klenk H.-P."/>
        </authorList>
    </citation>
    <scope>NUCLEOTIDE SEQUENCE [LARGE SCALE GENOMIC DNA]</scope>
    <source>
        <strain evidence="2 3">DSM 14555</strain>
    </source>
</reference>
<evidence type="ECO:0000256" key="1">
    <source>
        <dbReference type="SAM" id="Phobius"/>
    </source>
</evidence>
<name>A0ABU1J815_9MICC</name>
<organism evidence="2 3">
    <name type="scientific">Arthrobacter russicus</name>
    <dbReference type="NCBI Taxonomy" id="172040"/>
    <lineage>
        <taxon>Bacteria</taxon>
        <taxon>Bacillati</taxon>
        <taxon>Actinomycetota</taxon>
        <taxon>Actinomycetes</taxon>
        <taxon>Micrococcales</taxon>
        <taxon>Micrococcaceae</taxon>
        <taxon>Arthrobacter</taxon>
    </lineage>
</organism>
<dbReference type="EMBL" id="JAVDQF010000001">
    <property type="protein sequence ID" value="MDR6268571.1"/>
    <property type="molecule type" value="Genomic_DNA"/>
</dbReference>
<feature type="transmembrane region" description="Helical" evidence="1">
    <location>
        <begin position="37"/>
        <end position="60"/>
    </location>
</feature>
<keyword evidence="3" id="KW-1185">Reference proteome</keyword>
<proteinExistence type="predicted"/>
<keyword evidence="1" id="KW-0812">Transmembrane</keyword>
<comment type="caution">
    <text evidence="2">The sequence shown here is derived from an EMBL/GenBank/DDBJ whole genome shotgun (WGS) entry which is preliminary data.</text>
</comment>
<feature type="transmembrane region" description="Helical" evidence="1">
    <location>
        <begin position="445"/>
        <end position="462"/>
    </location>
</feature>
<dbReference type="Pfam" id="PF20176">
    <property type="entry name" value="DUF6541"/>
    <property type="match status" value="1"/>
</dbReference>
<feature type="transmembrane region" description="Helical" evidence="1">
    <location>
        <begin position="105"/>
        <end position="126"/>
    </location>
</feature>
<feature type="transmembrane region" description="Helical" evidence="1">
    <location>
        <begin position="245"/>
        <end position="265"/>
    </location>
</feature>
<sequence length="651" mass="70198">MIAMQWWDAWWSMLLAGAVLFVPGLALGWVMNLRRLALAAAAPVLSISLISVAAIVSAFFGIAWSVLPVLALTAVAMVLVGLGTRLLPLRYRVRQSRRPFAVRQIWTIAALTVAAIVIAGNLMLAIGRPESISQTYDNIFHLNAIRYIADTGQASSFTIGRMTGESFYPAAWHDFVSLVFQLSGSSIPQAVSSGNIVIGALAWPLGAVQFSRTVLPKTPAATWIAASTATAFGVFPMILIDFGVLYPTFLAYAFLPACIAFLVKAIGIGAGQGSRKAAAWLALIMMLPGLSLAHPSALMVLVALSIPLVGYVSWRALPMLKPRWQQAPLGTGARLGLIVLWAVGALVLWKAVRPPADAAFWPPTRSPAGAVVGVFSNAVVGLPPAIFVSAFLILGLLVALRRKQLWWLAGQFLLIGFLFIVVSSFSQGGFRNFFTGIWYNDQYRLAALLPLLSVPIASLGAYRAYRYFRRLQPVRMLRGRSAAFRWSAGALGLLAMLLATQLGNVSAATQRTQNDYLLSSSSALLTNDEMSVLQRVPDLVPKRSVVVGNPANGSSLVYAFADRVPMQYHVLSAPPTEDQQLVLDHLDDAKDNPAVCAAVRRLNIGYVLDFGTQEVNFGSHPTPGLQNLDTAGVARTRYQEGDARLLQITAC</sequence>
<evidence type="ECO:0000313" key="3">
    <source>
        <dbReference type="Proteomes" id="UP001185069"/>
    </source>
</evidence>
<feature type="transmembrane region" description="Helical" evidence="1">
    <location>
        <begin position="299"/>
        <end position="317"/>
    </location>
</feature>
<feature type="transmembrane region" description="Helical" evidence="1">
    <location>
        <begin position="329"/>
        <end position="349"/>
    </location>
</feature>
<accession>A0ABU1J815</accession>
<dbReference type="InterPro" id="IPR046671">
    <property type="entry name" value="DUF6541"/>
</dbReference>
<feature type="transmembrane region" description="Helical" evidence="1">
    <location>
        <begin position="220"/>
        <end position="239"/>
    </location>
</feature>
<feature type="transmembrane region" description="Helical" evidence="1">
    <location>
        <begin position="369"/>
        <end position="398"/>
    </location>
</feature>
<keyword evidence="1" id="KW-0472">Membrane</keyword>
<dbReference type="Proteomes" id="UP001185069">
    <property type="component" value="Unassembled WGS sequence"/>
</dbReference>
<protein>
    <submittedName>
        <fullName evidence="2">Uncharacterized protein</fullName>
    </submittedName>
</protein>